<dbReference type="Proteomes" id="UP000663828">
    <property type="component" value="Unassembled WGS sequence"/>
</dbReference>
<dbReference type="InterPro" id="IPR029058">
    <property type="entry name" value="AB_hydrolase_fold"/>
</dbReference>
<dbReference type="EMBL" id="CAJNOR010001234">
    <property type="protein sequence ID" value="CAF1103294.1"/>
    <property type="molecule type" value="Genomic_DNA"/>
</dbReference>
<dbReference type="Gene3D" id="3.40.50.1820">
    <property type="entry name" value="alpha/beta hydrolase"/>
    <property type="match status" value="1"/>
</dbReference>
<evidence type="ECO:0000256" key="1">
    <source>
        <dbReference type="ARBA" id="ARBA00007387"/>
    </source>
</evidence>
<protein>
    <submittedName>
        <fullName evidence="7">Uncharacterized protein</fullName>
    </submittedName>
</protein>
<comment type="subcellular location">
    <subcellularLocation>
        <location evidence="6">Nucleus outer membrane</location>
        <topology evidence="6">Single-pass membrane protein</topology>
    </subcellularLocation>
</comment>
<dbReference type="GO" id="GO:0005640">
    <property type="term" value="C:nuclear outer membrane"/>
    <property type="evidence" value="ECO:0007669"/>
    <property type="project" value="UniProtKB-SubCell"/>
</dbReference>
<evidence type="ECO:0000313" key="8">
    <source>
        <dbReference type="Proteomes" id="UP000663828"/>
    </source>
</evidence>
<gene>
    <name evidence="7" type="ORF">XAT740_LOCUS18470</name>
</gene>
<evidence type="ECO:0000256" key="6">
    <source>
        <dbReference type="ARBA" id="ARBA00034303"/>
    </source>
</evidence>
<organism evidence="7 8">
    <name type="scientific">Adineta ricciae</name>
    <name type="common">Rotifer</name>
    <dbReference type="NCBI Taxonomy" id="249248"/>
    <lineage>
        <taxon>Eukaryota</taxon>
        <taxon>Metazoa</taxon>
        <taxon>Spiralia</taxon>
        <taxon>Gnathifera</taxon>
        <taxon>Rotifera</taxon>
        <taxon>Eurotatoria</taxon>
        <taxon>Bdelloidea</taxon>
        <taxon>Adinetida</taxon>
        <taxon>Adinetidae</taxon>
        <taxon>Adineta</taxon>
    </lineage>
</organism>
<reference evidence="7" key="1">
    <citation type="submission" date="2021-02" db="EMBL/GenBank/DDBJ databases">
        <authorList>
            <person name="Nowell W R."/>
        </authorList>
    </citation>
    <scope>NUCLEOTIDE SEQUENCE</scope>
</reference>
<dbReference type="PANTHER" id="PTHR12265">
    <property type="entry name" value="TRANSMEMBRANE PROTEIN 53"/>
    <property type="match status" value="1"/>
</dbReference>
<evidence type="ECO:0000256" key="3">
    <source>
        <dbReference type="ARBA" id="ARBA00022989"/>
    </source>
</evidence>
<sequence>MLIQCTSLLSIGFVLYKIADYYARRYLGFNSTDHTPEYTPGSSDSDVLVCVLGWGGCTRRHLRRLLEFYASQGTSTVSWINPMFNYLFGVDRKQVERVLDFLLHENRHANQIIIHLHSNNGSLVWGHMLEIMKTNQYYSHLLPNIKGVILDSAPYVHLNRSSEWLLASAIGASRAGVSIILNRAQYYHYLWSPLISYYLFLRLFYQKYLSSDSLSSSDKVLLFLNGSPVNVKQCYLYSDSDRLIPHKIIEQFINEQKARGVLVTSHRFADSGHVNHFRLYPTEYGQLVLNFIAKNKNSSFVS</sequence>
<dbReference type="SUPFAM" id="SSF53474">
    <property type="entry name" value="alpha/beta-Hydrolases"/>
    <property type="match status" value="1"/>
</dbReference>
<comment type="similarity">
    <text evidence="1">Belongs to the TMEM53 family.</text>
</comment>
<dbReference type="Pfam" id="PF05705">
    <property type="entry name" value="DUF829"/>
    <property type="match status" value="1"/>
</dbReference>
<evidence type="ECO:0000256" key="2">
    <source>
        <dbReference type="ARBA" id="ARBA00022692"/>
    </source>
</evidence>
<dbReference type="InterPro" id="IPR008547">
    <property type="entry name" value="DUF829_TMEM53"/>
</dbReference>
<proteinExistence type="inferred from homology"/>
<evidence type="ECO:0000256" key="5">
    <source>
        <dbReference type="ARBA" id="ARBA00023242"/>
    </source>
</evidence>
<keyword evidence="5" id="KW-0539">Nucleus</keyword>
<evidence type="ECO:0000313" key="7">
    <source>
        <dbReference type="EMBL" id="CAF1103294.1"/>
    </source>
</evidence>
<keyword evidence="8" id="KW-1185">Reference proteome</keyword>
<keyword evidence="4" id="KW-0472">Membrane</keyword>
<dbReference type="AlphaFoldDB" id="A0A814PDP3"/>
<evidence type="ECO:0000256" key="4">
    <source>
        <dbReference type="ARBA" id="ARBA00023136"/>
    </source>
</evidence>
<comment type="caution">
    <text evidence="7">The sequence shown here is derived from an EMBL/GenBank/DDBJ whole genome shotgun (WGS) entry which is preliminary data.</text>
</comment>
<name>A0A814PDP3_ADIRI</name>
<keyword evidence="3" id="KW-1133">Transmembrane helix</keyword>
<keyword evidence="2" id="KW-0812">Transmembrane</keyword>
<accession>A0A814PDP3</accession>
<dbReference type="PANTHER" id="PTHR12265:SF30">
    <property type="entry name" value="TRANSMEMBRANE PROTEIN 53"/>
    <property type="match status" value="1"/>
</dbReference>